<dbReference type="GO" id="GO:0008449">
    <property type="term" value="F:N-acetylglucosamine-6-sulfatase activity"/>
    <property type="evidence" value="ECO:0007669"/>
    <property type="project" value="TreeGrafter"/>
</dbReference>
<dbReference type="GeneTree" id="ENSGT00940000166926"/>
<feature type="domain" description="Sulfatase N-terminal" evidence="16">
    <location>
        <begin position="51"/>
        <end position="382"/>
    </location>
</feature>
<proteinExistence type="inferred from homology"/>
<evidence type="ECO:0000256" key="3">
    <source>
        <dbReference type="ARBA" id="ARBA00004241"/>
    </source>
</evidence>
<dbReference type="PROSITE" id="PS00523">
    <property type="entry name" value="SULFATASE_1"/>
    <property type="match status" value="1"/>
</dbReference>
<dbReference type="Pfam" id="PF00884">
    <property type="entry name" value="Sulfatase"/>
    <property type="match status" value="1"/>
</dbReference>
<dbReference type="GO" id="GO:0046872">
    <property type="term" value="F:metal ion binding"/>
    <property type="evidence" value="ECO:0007669"/>
    <property type="project" value="UniProtKB-KW"/>
</dbReference>
<dbReference type="Bgee" id="ENSACLG00000020278">
    <property type="expression patterns" value="Expressed in brain and 5 other cell types or tissues"/>
</dbReference>
<evidence type="ECO:0000313" key="19">
    <source>
        <dbReference type="Proteomes" id="UP000265100"/>
    </source>
</evidence>
<dbReference type="GO" id="GO:0030201">
    <property type="term" value="P:heparan sulfate proteoglycan metabolic process"/>
    <property type="evidence" value="ECO:0007669"/>
    <property type="project" value="TreeGrafter"/>
</dbReference>
<dbReference type="GO" id="GO:0005539">
    <property type="term" value="F:glycosaminoglycan binding"/>
    <property type="evidence" value="ECO:0007669"/>
    <property type="project" value="TreeGrafter"/>
</dbReference>
<keyword evidence="11" id="KW-0333">Golgi apparatus</keyword>
<dbReference type="SUPFAM" id="SSF53649">
    <property type="entry name" value="Alkaline phosphatase-like"/>
    <property type="match status" value="2"/>
</dbReference>
<keyword evidence="14" id="KW-0812">Transmembrane</keyword>
<keyword evidence="14" id="KW-0472">Membrane</keyword>
<evidence type="ECO:0000256" key="14">
    <source>
        <dbReference type="SAM" id="Phobius"/>
    </source>
</evidence>
<keyword evidence="19" id="KW-1185">Reference proteome</keyword>
<keyword evidence="9" id="KW-0256">Endoplasmic reticulum</keyword>
<dbReference type="Ensembl" id="ENSACLT00000030838.2">
    <property type="protein sequence ID" value="ENSACLP00000030129.2"/>
    <property type="gene ID" value="ENSACLG00000020278.2"/>
</dbReference>
<evidence type="ECO:0000256" key="1">
    <source>
        <dbReference type="ARBA" id="ARBA00001913"/>
    </source>
</evidence>
<evidence type="ECO:0000256" key="4">
    <source>
        <dbReference type="ARBA" id="ARBA00004348"/>
    </source>
</evidence>
<keyword evidence="6" id="KW-0479">Metal-binding</keyword>
<keyword evidence="8" id="KW-0378">Hydrolase</keyword>
<dbReference type="GO" id="GO:0005795">
    <property type="term" value="C:Golgi stack"/>
    <property type="evidence" value="ECO:0007669"/>
    <property type="project" value="UniProtKB-SubCell"/>
</dbReference>
<comment type="cofactor">
    <cofactor evidence="1">
        <name>Ca(2+)</name>
        <dbReference type="ChEBI" id="CHEBI:29108"/>
    </cofactor>
</comment>
<dbReference type="Proteomes" id="UP000265100">
    <property type="component" value="Chromosome 5"/>
</dbReference>
<evidence type="ECO:0000256" key="8">
    <source>
        <dbReference type="ARBA" id="ARBA00022801"/>
    </source>
</evidence>
<dbReference type="OMA" id="EYRPVQR"/>
<evidence type="ECO:0000256" key="10">
    <source>
        <dbReference type="ARBA" id="ARBA00022837"/>
    </source>
</evidence>
<dbReference type="Gene3D" id="3.40.720.10">
    <property type="entry name" value="Alkaline Phosphatase, subunit A"/>
    <property type="match status" value="1"/>
</dbReference>
<dbReference type="InterPro" id="IPR017850">
    <property type="entry name" value="Alkaline_phosphatase_core_sf"/>
</dbReference>
<dbReference type="InterPro" id="IPR024607">
    <property type="entry name" value="Sulfatase_CS"/>
</dbReference>
<feature type="chain" id="PRO_5044203360" description="Sulfatase 2a" evidence="15">
    <location>
        <begin position="28"/>
        <end position="861"/>
    </location>
</feature>
<dbReference type="GO" id="GO:0005783">
    <property type="term" value="C:endoplasmic reticulum"/>
    <property type="evidence" value="ECO:0007669"/>
    <property type="project" value="UniProtKB-SubCell"/>
</dbReference>
<evidence type="ECO:0000313" key="18">
    <source>
        <dbReference type="Ensembl" id="ENSACLP00000030129.2"/>
    </source>
</evidence>
<reference evidence="18" key="3">
    <citation type="submission" date="2025-08" db="UniProtKB">
        <authorList>
            <consortium name="Ensembl"/>
        </authorList>
    </citation>
    <scope>IDENTIFICATION</scope>
</reference>
<feature type="domain" description="Extracellular sulfatase C-terminal" evidence="17">
    <location>
        <begin position="509"/>
        <end position="647"/>
    </location>
</feature>
<reference evidence="19" key="2">
    <citation type="submission" date="2023-03" db="EMBL/GenBank/DDBJ databases">
        <authorList>
            <consortium name="Wellcome Sanger Institute Data Sharing"/>
        </authorList>
    </citation>
    <scope>NUCLEOTIDE SEQUENCE [LARGE SCALE GENOMIC DNA]</scope>
</reference>
<keyword evidence="7 15" id="KW-0732">Signal</keyword>
<dbReference type="CDD" id="cd16147">
    <property type="entry name" value="G6S"/>
    <property type="match status" value="1"/>
</dbReference>
<dbReference type="FunFam" id="3.40.720.10:FF:000003">
    <property type="entry name" value="Extracellular sulfatase"/>
    <property type="match status" value="1"/>
</dbReference>
<feature type="transmembrane region" description="Helical" evidence="14">
    <location>
        <begin position="789"/>
        <end position="810"/>
    </location>
</feature>
<evidence type="ECO:0000259" key="16">
    <source>
        <dbReference type="Pfam" id="PF00884"/>
    </source>
</evidence>
<dbReference type="GO" id="GO:0010575">
    <property type="term" value="P:positive regulation of vascular endothelial growth factor production"/>
    <property type="evidence" value="ECO:0007669"/>
    <property type="project" value="TreeGrafter"/>
</dbReference>
<comment type="subcellular location">
    <subcellularLocation>
        <location evidence="3">Cell surface</location>
    </subcellularLocation>
    <subcellularLocation>
        <location evidence="2">Endoplasmic reticulum</location>
    </subcellularLocation>
    <subcellularLocation>
        <location evidence="4">Golgi apparatus</location>
        <location evidence="4">Golgi stack</location>
    </subcellularLocation>
</comment>
<evidence type="ECO:0000256" key="9">
    <source>
        <dbReference type="ARBA" id="ARBA00022824"/>
    </source>
</evidence>
<evidence type="ECO:0000256" key="7">
    <source>
        <dbReference type="ARBA" id="ARBA00022729"/>
    </source>
</evidence>
<protein>
    <recommendedName>
        <fullName evidence="20">Sulfatase 2a</fullName>
    </recommendedName>
</protein>
<dbReference type="GO" id="GO:0032836">
    <property type="term" value="P:glomerular basement membrane development"/>
    <property type="evidence" value="ECO:0007669"/>
    <property type="project" value="TreeGrafter"/>
</dbReference>
<evidence type="ECO:0000256" key="15">
    <source>
        <dbReference type="SAM" id="SignalP"/>
    </source>
</evidence>
<evidence type="ECO:0000256" key="12">
    <source>
        <dbReference type="ARBA" id="ARBA00023180"/>
    </source>
</evidence>
<dbReference type="GO" id="GO:0005886">
    <property type="term" value="C:plasma membrane"/>
    <property type="evidence" value="ECO:0007669"/>
    <property type="project" value="TreeGrafter"/>
</dbReference>
<keyword evidence="14" id="KW-1133">Transmembrane helix</keyword>
<feature type="signal peptide" evidence="15">
    <location>
        <begin position="1"/>
        <end position="27"/>
    </location>
</feature>
<feature type="transmembrane region" description="Helical" evidence="14">
    <location>
        <begin position="831"/>
        <end position="851"/>
    </location>
</feature>
<name>A0A3P8QMD1_ASTCA</name>
<evidence type="ECO:0000256" key="6">
    <source>
        <dbReference type="ARBA" id="ARBA00022723"/>
    </source>
</evidence>
<evidence type="ECO:0008006" key="20">
    <source>
        <dbReference type="Google" id="ProtNLM"/>
    </source>
</evidence>
<evidence type="ECO:0000256" key="13">
    <source>
        <dbReference type="SAM" id="Coils"/>
    </source>
</evidence>
<evidence type="ECO:0000256" key="5">
    <source>
        <dbReference type="ARBA" id="ARBA00008779"/>
    </source>
</evidence>
<dbReference type="PANTHER" id="PTHR43108">
    <property type="entry name" value="N-ACETYLGLUCOSAMINE-6-SULFATASE FAMILY MEMBER"/>
    <property type="match status" value="1"/>
</dbReference>
<dbReference type="GO" id="GO:0040037">
    <property type="term" value="P:negative regulation of fibroblast growth factor receptor signaling pathway"/>
    <property type="evidence" value="ECO:0007669"/>
    <property type="project" value="TreeGrafter"/>
</dbReference>
<accession>A0A3P8QMD1</accession>
<sequence>MAERRLSAPLPLLLFLVLVGVLPEIESSGYLSGYRLRSRLQRDRHIRNIRPNVILILTDDQDIELGSMQAMNKTRHIMEKGGTHFSNAFSTTPMCCPSRSSILTGKYVHNHHTYTNNENCSSPSWQAHHEPHTFAVHLNNSGYRTAFFGKYLNEYNGSYVPPGWKEWVALVKNSRFYNYTLCRNGVREKHSSDYTKDYLTDVITNNSIDYFRTSKRLYPHRPVLMVLSHVAPHGPEDSAPQYSSAFSNASQHITPSYNYAPNPDKHWILRYTGPMKPVHMQFTNMLQRRRMQTLLSVDDSVEKVYNMLVETGELDNTYLIYTSDHGYHIGQFGLVKGKSMPYEFDIRVPFYIRGPNVEQGAVNPHIVLNIDLAPTLLDMAGVDIPAEMDGKSILKLLDTDRPVNRFQLSRKGKTWRDSFLVERGKPPHKRADGKEMAQEENFLPKYQRVKDLCQKEEYQTSCQQPGQKWQCVEDPTGKLRLYKCKGMASLFAPRMQALMASGASQLKGTSRKRWARSISFELGGDLYAVDLEKGYWPLGSRNSSWARDRRRGVNEEDNEEFSGMEVTVKPTTSNKLATPAAIKVTYRCSILMNDTVKCDGGLYKSLQAWKDHKLHIEHEIETLQTKIKNLREVKGHLKNVRPEECQSDFVFSWLQKEQKRRKKLRKFLKRLQNNDTCSMPGLTCFTHDNHHWQTAPFWTMGPFCACTSANNNTYWCLRTINDTHNFLFCEFATGFLEYFDLNTDPYQLINAVNTLERNALNLMHQQLMELRGCKGHKQCSPEKGHMVPYLLYFCTALLIVFTFPCIALLHHFHSLSRLKFITAMQICHCHIVLRFLFCYCHFLLFLAVLVGTDHSWSHGFQ</sequence>
<dbReference type="GO" id="GO:0009986">
    <property type="term" value="C:cell surface"/>
    <property type="evidence" value="ECO:0007669"/>
    <property type="project" value="UniProtKB-SubCell"/>
</dbReference>
<dbReference type="InterPro" id="IPR000917">
    <property type="entry name" value="Sulfatase_N"/>
</dbReference>
<reference evidence="18" key="4">
    <citation type="submission" date="2025-09" db="UniProtKB">
        <authorList>
            <consortium name="Ensembl"/>
        </authorList>
    </citation>
    <scope>IDENTIFICATION</scope>
</reference>
<dbReference type="AlphaFoldDB" id="A0A3P8QMD1"/>
<dbReference type="Pfam" id="PF12548">
    <property type="entry name" value="DUF3740"/>
    <property type="match status" value="1"/>
</dbReference>
<organism evidence="18 19">
    <name type="scientific">Astatotilapia calliptera</name>
    <name type="common">Eastern happy</name>
    <name type="synonym">Chromis callipterus</name>
    <dbReference type="NCBI Taxonomy" id="8154"/>
    <lineage>
        <taxon>Eukaryota</taxon>
        <taxon>Metazoa</taxon>
        <taxon>Chordata</taxon>
        <taxon>Craniata</taxon>
        <taxon>Vertebrata</taxon>
        <taxon>Euteleostomi</taxon>
        <taxon>Actinopterygii</taxon>
        <taxon>Neopterygii</taxon>
        <taxon>Teleostei</taxon>
        <taxon>Neoteleostei</taxon>
        <taxon>Acanthomorphata</taxon>
        <taxon>Ovalentaria</taxon>
        <taxon>Cichlomorphae</taxon>
        <taxon>Cichliformes</taxon>
        <taxon>Cichlidae</taxon>
        <taxon>African cichlids</taxon>
        <taxon>Pseudocrenilabrinae</taxon>
        <taxon>Haplochromini</taxon>
        <taxon>Astatotilapia</taxon>
    </lineage>
</organism>
<dbReference type="InterPro" id="IPR024609">
    <property type="entry name" value="Extracellular_sulfatase_C"/>
</dbReference>
<evidence type="ECO:0000256" key="2">
    <source>
        <dbReference type="ARBA" id="ARBA00004240"/>
    </source>
</evidence>
<comment type="similarity">
    <text evidence="5">Belongs to the sulfatase family.</text>
</comment>
<evidence type="ECO:0000256" key="11">
    <source>
        <dbReference type="ARBA" id="ARBA00023034"/>
    </source>
</evidence>
<evidence type="ECO:0000259" key="17">
    <source>
        <dbReference type="Pfam" id="PF12548"/>
    </source>
</evidence>
<feature type="coiled-coil region" evidence="13">
    <location>
        <begin position="613"/>
        <end position="674"/>
    </location>
</feature>
<keyword evidence="10" id="KW-0106">Calcium</keyword>
<dbReference type="PANTHER" id="PTHR43108:SF4">
    <property type="entry name" value="EXTRACELLULAR SULFATASE SULF-2"/>
    <property type="match status" value="1"/>
</dbReference>
<dbReference type="STRING" id="8154.ENSACLP00000030046"/>
<reference evidence="18 19" key="1">
    <citation type="submission" date="2018-05" db="EMBL/GenBank/DDBJ databases">
        <authorList>
            <person name="Datahose"/>
        </authorList>
    </citation>
    <scope>NUCLEOTIDE SEQUENCE</scope>
</reference>
<dbReference type="GO" id="GO:0030177">
    <property type="term" value="P:positive regulation of Wnt signaling pathway"/>
    <property type="evidence" value="ECO:0007669"/>
    <property type="project" value="TreeGrafter"/>
</dbReference>
<keyword evidence="12" id="KW-0325">Glycoprotein</keyword>
<keyword evidence="13" id="KW-0175">Coiled coil</keyword>